<evidence type="ECO:0000256" key="3">
    <source>
        <dbReference type="ARBA" id="ARBA00022490"/>
    </source>
</evidence>
<reference evidence="9" key="1">
    <citation type="submission" date="2014-11" db="EMBL/GenBank/DDBJ databases">
        <authorList>
            <person name="Otto D Thomas"/>
            <person name="Naeem Raeece"/>
        </authorList>
    </citation>
    <scope>NUCLEOTIDE SEQUENCE</scope>
</reference>
<dbReference type="PhylomeDB" id="A0A0G4HYS0"/>
<keyword evidence="3 7" id="KW-0963">Cytoplasm</keyword>
<proteinExistence type="inferred from homology"/>
<evidence type="ECO:0000256" key="8">
    <source>
        <dbReference type="SAM" id="MobiDB-lite"/>
    </source>
</evidence>
<organism evidence="9">
    <name type="scientific">Chromera velia CCMP2878</name>
    <dbReference type="NCBI Taxonomy" id="1169474"/>
    <lineage>
        <taxon>Eukaryota</taxon>
        <taxon>Sar</taxon>
        <taxon>Alveolata</taxon>
        <taxon>Colpodellida</taxon>
        <taxon>Chromeraceae</taxon>
        <taxon>Chromera</taxon>
    </lineage>
</organism>
<evidence type="ECO:0000256" key="4">
    <source>
        <dbReference type="ARBA" id="ARBA00022884"/>
    </source>
</evidence>
<evidence type="ECO:0000256" key="1">
    <source>
        <dbReference type="ARBA" id="ARBA00004496"/>
    </source>
</evidence>
<comment type="subcellular location">
    <subcellularLocation>
        <location evidence="1 7">Cytoplasm</location>
    </subcellularLocation>
</comment>
<evidence type="ECO:0000313" key="9">
    <source>
        <dbReference type="EMBL" id="CEM49699.1"/>
    </source>
</evidence>
<dbReference type="EMBL" id="CDMZ01004420">
    <property type="protein sequence ID" value="CEM49699.1"/>
    <property type="molecule type" value="Genomic_DNA"/>
</dbReference>
<dbReference type="PANTHER" id="PTHR12013">
    <property type="entry name" value="SIGNAL RECOGNITION PARTICLE 14 KD PROTEIN"/>
    <property type="match status" value="1"/>
</dbReference>
<protein>
    <recommendedName>
        <fullName evidence="7">Signal recognition particle 14 kDa protein</fullName>
        <shortName evidence="7">SRP14</shortName>
    </recommendedName>
</protein>
<dbReference type="GO" id="GO:0006614">
    <property type="term" value="P:SRP-dependent cotranslational protein targeting to membrane"/>
    <property type="evidence" value="ECO:0007669"/>
    <property type="project" value="UniProtKB-UniRule"/>
</dbReference>
<dbReference type="VEuPathDB" id="CryptoDB:Cvel_9557"/>
<keyword evidence="4 7" id="KW-0694">RNA-binding</keyword>
<evidence type="ECO:0000256" key="6">
    <source>
        <dbReference type="ARBA" id="ARBA00023274"/>
    </source>
</evidence>
<comment type="subunit">
    <text evidence="7">Heterodimer with SRP9; binds RNA as heterodimer. Component of a signal recognition particle (SRP) complex that consists of a 7SL RNA molecule of 300 nucleotides and six protein subunits: SRP72, SRP68, SRP54, SRP19, SRP14 and SRP9.</text>
</comment>
<evidence type="ECO:0000256" key="7">
    <source>
        <dbReference type="RuleBase" id="RU368100"/>
    </source>
</evidence>
<name>A0A0G4HYS0_9ALVE</name>
<keyword evidence="6 7" id="KW-0687">Ribonucleoprotein</keyword>
<dbReference type="SUPFAM" id="SSF54762">
    <property type="entry name" value="Signal recognition particle alu RNA binding heterodimer, SRP9/14"/>
    <property type="match status" value="1"/>
</dbReference>
<sequence length="125" mass="14415">MVKKREKCDEHPRFFLELGKLYDSCRKKGSVWVWMRRHYRSTFGTKRGTLPRNEDEQPVTFVRATNGKKKISTIVDKESMTSFSSQLTHVMRVNVDGLKKTQKQKGLKAKKAPPSAEASQTQKKA</sequence>
<gene>
    <name evidence="9" type="ORF">Cvel_9557</name>
</gene>
<evidence type="ECO:0000256" key="2">
    <source>
        <dbReference type="ARBA" id="ARBA00010349"/>
    </source>
</evidence>
<dbReference type="GO" id="GO:0005786">
    <property type="term" value="C:signal recognition particle, endoplasmic reticulum targeting"/>
    <property type="evidence" value="ECO:0007669"/>
    <property type="project" value="UniProtKB-UniRule"/>
</dbReference>
<evidence type="ECO:0000256" key="5">
    <source>
        <dbReference type="ARBA" id="ARBA00023135"/>
    </source>
</evidence>
<accession>A0A0G4HYS0</accession>
<feature type="region of interest" description="Disordered" evidence="8">
    <location>
        <begin position="98"/>
        <end position="125"/>
    </location>
</feature>
<dbReference type="InterPro" id="IPR003210">
    <property type="entry name" value="Signal_recog_particle_SRP14"/>
</dbReference>
<feature type="compositionally biased region" description="Basic residues" evidence="8">
    <location>
        <begin position="100"/>
        <end position="111"/>
    </location>
</feature>
<comment type="function">
    <text evidence="7">Component of the signal recognition particle (SRP) complex, a ribonucleoprotein complex that mediates the cotranslational targeting of secretory and membrane proteins to the endoplasmic reticulum (ER). SRP9 together with SRP14 and the Alu portion of the SRP RNA, constitutes the elongation arrest domain of SRP. The complex of SRP9 and SRP14 is required for SRP RNA binding.</text>
</comment>
<dbReference type="InterPro" id="IPR009018">
    <property type="entry name" value="Signal_recog_particle_SRP9/14"/>
</dbReference>
<dbReference type="Gene3D" id="3.30.720.10">
    <property type="entry name" value="Signal recognition particle alu RNA binding heterodimer, srp9/1"/>
    <property type="match status" value="1"/>
</dbReference>
<dbReference type="GO" id="GO:0030942">
    <property type="term" value="F:endoplasmic reticulum signal peptide binding"/>
    <property type="evidence" value="ECO:0007669"/>
    <property type="project" value="UniProtKB-UniRule"/>
</dbReference>
<dbReference type="Pfam" id="PF02290">
    <property type="entry name" value="SRP14"/>
    <property type="match status" value="1"/>
</dbReference>
<dbReference type="AlphaFoldDB" id="A0A0G4HYS0"/>
<keyword evidence="5 7" id="KW-0733">Signal recognition particle</keyword>
<comment type="similarity">
    <text evidence="2 7">Belongs to the SRP14 family.</text>
</comment>
<dbReference type="GO" id="GO:0008312">
    <property type="term" value="F:7S RNA binding"/>
    <property type="evidence" value="ECO:0007669"/>
    <property type="project" value="UniProtKB-UniRule"/>
</dbReference>